<dbReference type="Proteomes" id="UP000614460">
    <property type="component" value="Unassembled WGS sequence"/>
</dbReference>
<name>A0A8H9KV57_9SPHI</name>
<protein>
    <recommendedName>
        <fullName evidence="4">DUF4367 domain-containing protein</fullName>
    </recommendedName>
</protein>
<evidence type="ECO:0000313" key="3">
    <source>
        <dbReference type="Proteomes" id="UP000614460"/>
    </source>
</evidence>
<keyword evidence="1" id="KW-0732">Signal</keyword>
<dbReference type="RefSeq" id="WP_182498251.1">
    <property type="nucleotide sequence ID" value="NZ_BMKM01000008.1"/>
</dbReference>
<evidence type="ECO:0000313" key="2">
    <source>
        <dbReference type="EMBL" id="GGE28333.1"/>
    </source>
</evidence>
<comment type="caution">
    <text evidence="2">The sequence shown here is derived from an EMBL/GenBank/DDBJ whole genome shotgun (WGS) entry which is preliminary data.</text>
</comment>
<dbReference type="EMBL" id="BMKM01000008">
    <property type="protein sequence ID" value="GGE28333.1"/>
    <property type="molecule type" value="Genomic_DNA"/>
</dbReference>
<evidence type="ECO:0000256" key="1">
    <source>
        <dbReference type="SAM" id="SignalP"/>
    </source>
</evidence>
<evidence type="ECO:0008006" key="4">
    <source>
        <dbReference type="Google" id="ProtNLM"/>
    </source>
</evidence>
<sequence length="165" mass="18913">MKKVLTILALLFSINTYAQKISLNQLINLANKNLVEAEDMLLNLGFKFESADDEGNQLTSYSYSSDENTSINKGFVLLYMFGKSRMRTAYFTTSKTFYQILKKSVDSSDFIYEESQKTENGIKHSYYSRDDKTKIELTTTNYGFVISVANVDVLIAEEVYRYGLE</sequence>
<feature type="chain" id="PRO_5034369976" description="DUF4367 domain-containing protein" evidence="1">
    <location>
        <begin position="19"/>
        <end position="165"/>
    </location>
</feature>
<dbReference type="AlphaFoldDB" id="A0A8H9KV57"/>
<organism evidence="2 3">
    <name type="scientific">Sphingobacterium cellulitidis</name>
    <dbReference type="NCBI Taxonomy" id="1768011"/>
    <lineage>
        <taxon>Bacteria</taxon>
        <taxon>Pseudomonadati</taxon>
        <taxon>Bacteroidota</taxon>
        <taxon>Sphingobacteriia</taxon>
        <taxon>Sphingobacteriales</taxon>
        <taxon>Sphingobacteriaceae</taxon>
        <taxon>Sphingobacterium</taxon>
    </lineage>
</organism>
<keyword evidence="3" id="KW-1185">Reference proteome</keyword>
<feature type="signal peptide" evidence="1">
    <location>
        <begin position="1"/>
        <end position="18"/>
    </location>
</feature>
<gene>
    <name evidence="2" type="ORF">GCM10011516_27510</name>
</gene>
<proteinExistence type="predicted"/>
<accession>A0A8H9KV57</accession>
<reference evidence="2" key="2">
    <citation type="submission" date="2020-09" db="EMBL/GenBank/DDBJ databases">
        <authorList>
            <person name="Sun Q."/>
            <person name="Zhou Y."/>
        </authorList>
    </citation>
    <scope>NUCLEOTIDE SEQUENCE</scope>
    <source>
        <strain evidence="2">CGMCC 1.15966</strain>
    </source>
</reference>
<reference evidence="2" key="1">
    <citation type="journal article" date="2014" name="Int. J. Syst. Evol. Microbiol.">
        <title>Complete genome sequence of Corynebacterium casei LMG S-19264T (=DSM 44701T), isolated from a smear-ripened cheese.</title>
        <authorList>
            <consortium name="US DOE Joint Genome Institute (JGI-PGF)"/>
            <person name="Walter F."/>
            <person name="Albersmeier A."/>
            <person name="Kalinowski J."/>
            <person name="Ruckert C."/>
        </authorList>
    </citation>
    <scope>NUCLEOTIDE SEQUENCE</scope>
    <source>
        <strain evidence="2">CGMCC 1.15966</strain>
    </source>
</reference>